<sequence>MPASAGVANDGPGPVERQMIAERRAEAEELRAAIADMNRDLAGSGAPNSLQEGLEAALRGFAEEQANPDLFADCAKPDLRPFTDRRRPGVAALSFVPDTWPYDDPEDGWEAMLTAYDEAAAELDQDDADALLLQLLVELERQGSALAASELGAATYFCYLGLAQDMTRAAGYLAKAAAAGEETASRTLALMRERGELPASIR</sequence>
<evidence type="ECO:0000313" key="3">
    <source>
        <dbReference type="Proteomes" id="UP000824621"/>
    </source>
</evidence>
<evidence type="ECO:0000313" key="2">
    <source>
        <dbReference type="EMBL" id="MBZ6377831.1"/>
    </source>
</evidence>
<reference evidence="2 3" key="1">
    <citation type="submission" date="2021-04" db="EMBL/GenBank/DDBJ databases">
        <authorList>
            <person name="Pira H."/>
            <person name="Risdian C."/>
            <person name="Wink J."/>
        </authorList>
    </citation>
    <scope>NUCLEOTIDE SEQUENCE [LARGE SCALE GENOMIC DNA]</scope>
    <source>
        <strain evidence="2 3">DSM 107782</strain>
    </source>
</reference>
<gene>
    <name evidence="2" type="ORF">KCN53_04200</name>
</gene>
<dbReference type="Proteomes" id="UP000824621">
    <property type="component" value="Unassembled WGS sequence"/>
</dbReference>
<comment type="caution">
    <text evidence="2">The sequence shown here is derived from an EMBL/GenBank/DDBJ whole genome shotgun (WGS) entry which is preliminary data.</text>
</comment>
<proteinExistence type="predicted"/>
<dbReference type="RefSeq" id="WP_143712166.1">
    <property type="nucleotide sequence ID" value="NZ_JAGSGB010000001.1"/>
</dbReference>
<evidence type="ECO:0000256" key="1">
    <source>
        <dbReference type="SAM" id="MobiDB-lite"/>
    </source>
</evidence>
<keyword evidence="3" id="KW-1185">Reference proteome</keyword>
<feature type="region of interest" description="Disordered" evidence="1">
    <location>
        <begin position="1"/>
        <end position="24"/>
    </location>
</feature>
<name>A0ABS7WIB6_9SPHN</name>
<accession>A0ABS7WIB6</accession>
<evidence type="ECO:0008006" key="4">
    <source>
        <dbReference type="Google" id="ProtNLM"/>
    </source>
</evidence>
<protein>
    <recommendedName>
        <fullName evidence="4">Sel1 repeat family protein</fullName>
    </recommendedName>
</protein>
<organism evidence="2 3">
    <name type="scientific">Pacificimonas aurantium</name>
    <dbReference type="NCBI Taxonomy" id="1250540"/>
    <lineage>
        <taxon>Bacteria</taxon>
        <taxon>Pseudomonadati</taxon>
        <taxon>Pseudomonadota</taxon>
        <taxon>Alphaproteobacteria</taxon>
        <taxon>Sphingomonadales</taxon>
        <taxon>Sphingosinicellaceae</taxon>
        <taxon>Pacificimonas</taxon>
    </lineage>
</organism>
<dbReference type="EMBL" id="JAGSGB010000001">
    <property type="protein sequence ID" value="MBZ6377831.1"/>
    <property type="molecule type" value="Genomic_DNA"/>
</dbReference>